<dbReference type="Proteomes" id="UP001060085">
    <property type="component" value="Linkage Group LG02"/>
</dbReference>
<proteinExistence type="predicted"/>
<keyword evidence="2" id="KW-1185">Reference proteome</keyword>
<evidence type="ECO:0000313" key="1">
    <source>
        <dbReference type="EMBL" id="KAI5675404.1"/>
    </source>
</evidence>
<sequence>MDGYECFSDIPIMNNGDEMRYLWTISRDISKEGIHVLVEFDLIQSQIFSEVQHTHISTDKDHSNIRQHVTTIIQIVSNEPSMLYQDVEEDDEDDEDADEDYNVPSESDYDNNTNDKEDDISTPVNPLSSTIVNQW</sequence>
<protein>
    <submittedName>
        <fullName evidence="1">Uncharacterized protein</fullName>
    </submittedName>
</protein>
<dbReference type="EMBL" id="CM044702">
    <property type="protein sequence ID" value="KAI5675404.1"/>
    <property type="molecule type" value="Genomic_DNA"/>
</dbReference>
<gene>
    <name evidence="1" type="ORF">M9H77_06354</name>
</gene>
<name>A0ACC0BS02_CATRO</name>
<evidence type="ECO:0000313" key="2">
    <source>
        <dbReference type="Proteomes" id="UP001060085"/>
    </source>
</evidence>
<comment type="caution">
    <text evidence="1">The sequence shown here is derived from an EMBL/GenBank/DDBJ whole genome shotgun (WGS) entry which is preliminary data.</text>
</comment>
<organism evidence="1 2">
    <name type="scientific">Catharanthus roseus</name>
    <name type="common">Madagascar periwinkle</name>
    <name type="synonym">Vinca rosea</name>
    <dbReference type="NCBI Taxonomy" id="4058"/>
    <lineage>
        <taxon>Eukaryota</taxon>
        <taxon>Viridiplantae</taxon>
        <taxon>Streptophyta</taxon>
        <taxon>Embryophyta</taxon>
        <taxon>Tracheophyta</taxon>
        <taxon>Spermatophyta</taxon>
        <taxon>Magnoliopsida</taxon>
        <taxon>eudicotyledons</taxon>
        <taxon>Gunneridae</taxon>
        <taxon>Pentapetalae</taxon>
        <taxon>asterids</taxon>
        <taxon>lamiids</taxon>
        <taxon>Gentianales</taxon>
        <taxon>Apocynaceae</taxon>
        <taxon>Rauvolfioideae</taxon>
        <taxon>Vinceae</taxon>
        <taxon>Catharanthinae</taxon>
        <taxon>Catharanthus</taxon>
    </lineage>
</organism>
<accession>A0ACC0BS02</accession>
<reference evidence="2" key="1">
    <citation type="journal article" date="2023" name="Nat. Plants">
        <title>Single-cell RNA sequencing provides a high-resolution roadmap for understanding the multicellular compartmentation of specialized metabolism.</title>
        <authorList>
            <person name="Sun S."/>
            <person name="Shen X."/>
            <person name="Li Y."/>
            <person name="Li Y."/>
            <person name="Wang S."/>
            <person name="Li R."/>
            <person name="Zhang H."/>
            <person name="Shen G."/>
            <person name="Guo B."/>
            <person name="Wei J."/>
            <person name="Xu J."/>
            <person name="St-Pierre B."/>
            <person name="Chen S."/>
            <person name="Sun C."/>
        </authorList>
    </citation>
    <scope>NUCLEOTIDE SEQUENCE [LARGE SCALE GENOMIC DNA]</scope>
</reference>